<dbReference type="EMBL" id="CP029287">
    <property type="protein sequence ID" value="AWR98371.1"/>
    <property type="molecule type" value="Genomic_DNA"/>
</dbReference>
<feature type="transmembrane region" description="Helical" evidence="1">
    <location>
        <begin position="966"/>
        <end position="986"/>
    </location>
</feature>
<reference evidence="3" key="2">
    <citation type="submission" date="2020-03" db="EMBL/GenBank/DDBJ databases">
        <title>Complete Genome Sequences of Extremely Thermoacidophilic, Metal-Mobilizing Type-Strain Members of the Archaeal Family Sulfolobaceae: Acidianus brierleyi DSM-1651T, Acidianus sulfidivorans DSM-18786T, Metallosphaera hakonensis DSM-7519T, and Metallosphaera prunae DSM-10039T.</title>
        <authorList>
            <person name="Counts J.A."/>
            <person name="Kelly R.M."/>
        </authorList>
    </citation>
    <scope>NUCLEOTIDE SEQUENCE [LARGE SCALE GENOMIC DNA]</scope>
    <source>
        <strain evidence="3">HO1-1</strain>
    </source>
</reference>
<keyword evidence="3" id="KW-1185">Reference proteome</keyword>
<protein>
    <recommendedName>
        <fullName evidence="4">Thermopsin</fullName>
    </recommendedName>
</protein>
<dbReference type="KEGG" id="mhk:DFR87_00090"/>
<proteinExistence type="predicted"/>
<evidence type="ECO:0000313" key="2">
    <source>
        <dbReference type="EMBL" id="AWR98371.1"/>
    </source>
</evidence>
<reference evidence="3" key="3">
    <citation type="submission" date="2020-03" db="EMBL/GenBank/DDBJ databases">
        <title>Sequencing and Assembly of Multiple Reported Metal-Biooxidizing Members of the Extremely Thermoacidophilic Archaeal Family Sulfolobaceae.</title>
        <authorList>
            <person name="Counts J.A."/>
            <person name="Kelly R.M."/>
        </authorList>
    </citation>
    <scope>NUCLEOTIDE SEQUENCE [LARGE SCALE GENOMIC DNA]</scope>
    <source>
        <strain evidence="3">HO1-1</strain>
    </source>
</reference>
<dbReference type="Pfam" id="PF05317">
    <property type="entry name" value="Thermopsin"/>
    <property type="match status" value="1"/>
</dbReference>
<accession>A0A2U9IQR5</accession>
<keyword evidence="1" id="KW-0472">Membrane</keyword>
<dbReference type="Proteomes" id="UP000247586">
    <property type="component" value="Chromosome"/>
</dbReference>
<organism evidence="2 3">
    <name type="scientific">Metallosphaera hakonensis JCM 8857 = DSM 7519</name>
    <dbReference type="NCBI Taxonomy" id="1293036"/>
    <lineage>
        <taxon>Archaea</taxon>
        <taxon>Thermoproteota</taxon>
        <taxon>Thermoprotei</taxon>
        <taxon>Sulfolobales</taxon>
        <taxon>Sulfolobaceae</taxon>
        <taxon>Metallosphaera</taxon>
    </lineage>
</organism>
<dbReference type="OrthoDB" id="36243at2157"/>
<reference evidence="2 3" key="1">
    <citation type="submission" date="2018-05" db="EMBL/GenBank/DDBJ databases">
        <title>Complete Genome Sequences of Extremely Thermoacidophilic, Metal-Mobilizing Type-Strain Members of the Archaeal Family Sulfolobaceae: Acidianus brierleyi DSM-1651T, Acidianus sulfidivorans DSM-18786T, Metallosphaera hakonensis DSM-7519T, and Metallosphaera prunae DSM-10039T.</title>
        <authorList>
            <person name="Counts J.A."/>
            <person name="Kelly R.M."/>
        </authorList>
    </citation>
    <scope>NUCLEOTIDE SEQUENCE [LARGE SCALE GENOMIC DNA]</scope>
    <source>
        <strain evidence="2 3">HO1-1</strain>
    </source>
</reference>
<name>A0A2U9IQR5_9CREN</name>
<dbReference type="InterPro" id="IPR007981">
    <property type="entry name" value="Peptidase_A5"/>
</dbReference>
<evidence type="ECO:0000313" key="3">
    <source>
        <dbReference type="Proteomes" id="UP000247586"/>
    </source>
</evidence>
<evidence type="ECO:0008006" key="4">
    <source>
        <dbReference type="Google" id="ProtNLM"/>
    </source>
</evidence>
<keyword evidence="1" id="KW-0812">Transmembrane</keyword>
<sequence length="1001" mass="109714">MKNSIVVVIFILIVISIIQPSQAWSNVSVEHYNVTNYVASIPRENVSLANKYNANGVNIYGSYSSEPAPMGIADYGISPNGPFERTTTRWLGEVLVNSLQAESTFNTPCVSFQENVVLNYEYDGNTYALWVQDVALYNTSNGYIIFFDNIWNSTKPEANVTAVAGNGNLSYSYSDGVYFYYDWAYTPGSFVQLTTSKILFLVNVTTNQYGQPVIYFWYNDGYGWVNYDQVTVTNVAYATNVYFLVDGYQYTGSGNYYDAEMVMGGPGSGSSATVYNANVDFLLEYWNGNNFQEVRNAYNFGSDTAETVSNVNVQYYHYYVGGWPIAYLSAGSGSLGPLWSQDSTSTLVVDTNTNSGYIYVYNDAYSYQTAQNYMSFFEVPFSGSQVTLTLYPMTYAILVYNSNGVMVGEANVGLSQGENSVTGVTNFAVIPQTNSVDLDQGTSTTIYLDIEAYGTVSLSVTSPNGISVQYPGSVNVQGSDTIPLTISDSAPPGSYSLVINASLFPGFYKAIYIPITVASTLLSLNLGYSVNGEAPPSTPTITLSFPNGTSLSIPLRGVVKVPPGTEYQVQQSIMMGNTRWSTDEQTTGVISSSGSLTLVYYEQYLVTFNFQVQGGFGYSVPTFTYTSFGQTRQATAPTTVWADVNSNYQFPAQLQSQVQGERWVTQEGSGTVSSPGNLTVYYQNQYYLQLSSPIPVYALINGENSTLLSGWFDQGTTIQVENITYYVTPGEREVMTGVSTPLTFTVNFPEDVRVSTVTQYYLQLSSPIPVYALINGENSTLLSGWFDQGTTIQVENITYYVTPGEREVISRISPGQFILNSSTTITVKTFTQYFVNVTSPIPVKAYLNNSEVTLTPSWINAGTSIRVINYTYNVSPQERLVIVKVNPESSITLTSPLNLSLVTVKQYLVSINGVSKFLNQGTIVKLNASVPFYDVAHFEGTYNVPAGTSLLVNQSVTEVLVITPNYPVVVGIPMTAIVVGLAIFLWRRSVSSRSHKGGQPP</sequence>
<dbReference type="STRING" id="1293036.GCA_001315825_03103"/>
<dbReference type="GeneID" id="36833694"/>
<dbReference type="AlphaFoldDB" id="A0A2U9IQR5"/>
<keyword evidence="1" id="KW-1133">Transmembrane helix</keyword>
<evidence type="ECO:0000256" key="1">
    <source>
        <dbReference type="SAM" id="Phobius"/>
    </source>
</evidence>
<dbReference type="RefSeq" id="WP_110368640.1">
    <property type="nucleotide sequence ID" value="NZ_CP029287.2"/>
</dbReference>
<gene>
    <name evidence="2" type="ORF">DFR87_00090</name>
</gene>